<organism evidence="2 3">
    <name type="scientific">Syntrophus gentianae</name>
    <dbReference type="NCBI Taxonomy" id="43775"/>
    <lineage>
        <taxon>Bacteria</taxon>
        <taxon>Pseudomonadati</taxon>
        <taxon>Thermodesulfobacteriota</taxon>
        <taxon>Syntrophia</taxon>
        <taxon>Syntrophales</taxon>
        <taxon>Syntrophaceae</taxon>
        <taxon>Syntrophus</taxon>
    </lineage>
</organism>
<keyword evidence="3" id="KW-1185">Reference proteome</keyword>
<dbReference type="OrthoDB" id="9800356at2"/>
<evidence type="ECO:0000256" key="1">
    <source>
        <dbReference type="ARBA" id="ARBA00011643"/>
    </source>
</evidence>
<dbReference type="RefSeq" id="WP_093882762.1">
    <property type="nucleotide sequence ID" value="NZ_FOBS01000006.1"/>
</dbReference>
<dbReference type="SUPFAM" id="SSF75138">
    <property type="entry name" value="HprK N-terminal domain-like"/>
    <property type="match status" value="1"/>
</dbReference>
<dbReference type="STRING" id="43775.SAMN04489760_10657"/>
<dbReference type="Proteomes" id="UP000198744">
    <property type="component" value="Unassembled WGS sequence"/>
</dbReference>
<dbReference type="AlphaFoldDB" id="A0A1H7WBD1"/>
<protein>
    <recommendedName>
        <fullName evidence="4">DRTGG domain-containing protein</fullName>
    </recommendedName>
</protein>
<dbReference type="EMBL" id="FOBS01000006">
    <property type="protein sequence ID" value="SEM18882.1"/>
    <property type="molecule type" value="Genomic_DNA"/>
</dbReference>
<evidence type="ECO:0000313" key="2">
    <source>
        <dbReference type="EMBL" id="SEM18882.1"/>
    </source>
</evidence>
<accession>A0A1H7WBD1</accession>
<proteinExistence type="predicted"/>
<dbReference type="InterPro" id="IPR028979">
    <property type="entry name" value="Ser_kin/Pase_Hpr-like_N_sf"/>
</dbReference>
<evidence type="ECO:0000313" key="3">
    <source>
        <dbReference type="Proteomes" id="UP000198744"/>
    </source>
</evidence>
<reference evidence="2 3" key="1">
    <citation type="submission" date="2016-10" db="EMBL/GenBank/DDBJ databases">
        <authorList>
            <person name="de Groot N.N."/>
        </authorList>
    </citation>
    <scope>NUCLEOTIDE SEQUENCE [LARGE SCALE GENOMIC DNA]</scope>
    <source>
        <strain evidence="2 3">DSM 8423</strain>
    </source>
</reference>
<evidence type="ECO:0008006" key="4">
    <source>
        <dbReference type="Google" id="ProtNLM"/>
    </source>
</evidence>
<gene>
    <name evidence="2" type="ORF">SAMN04489760_10657</name>
</gene>
<comment type="subunit">
    <text evidence="1">Homohexamer.</text>
</comment>
<sequence length="110" mass="12320">MTLAQLIENIRFEVVTGDINMDREIRTGYTSDLLSDAIANIEENSVWITMQRHINILGVAKLKDVVAVVIPRNLQVEQSVVDKAREEGIAILRGPQTAFEISALIYNALR</sequence>
<dbReference type="Gene3D" id="3.40.1390.20">
    <property type="entry name" value="HprK N-terminal domain-like"/>
    <property type="match status" value="1"/>
</dbReference>
<name>A0A1H7WBD1_9BACT</name>